<keyword evidence="3" id="KW-1185">Reference proteome</keyword>
<evidence type="ECO:0000313" key="2">
    <source>
        <dbReference type="EMBL" id="KAL0122285.1"/>
    </source>
</evidence>
<evidence type="ECO:0000313" key="3">
    <source>
        <dbReference type="Proteomes" id="UP001430953"/>
    </source>
</evidence>
<organism evidence="2 3">
    <name type="scientific">Cardiocondyla obscurior</name>
    <dbReference type="NCBI Taxonomy" id="286306"/>
    <lineage>
        <taxon>Eukaryota</taxon>
        <taxon>Metazoa</taxon>
        <taxon>Ecdysozoa</taxon>
        <taxon>Arthropoda</taxon>
        <taxon>Hexapoda</taxon>
        <taxon>Insecta</taxon>
        <taxon>Pterygota</taxon>
        <taxon>Neoptera</taxon>
        <taxon>Endopterygota</taxon>
        <taxon>Hymenoptera</taxon>
        <taxon>Apocrita</taxon>
        <taxon>Aculeata</taxon>
        <taxon>Formicoidea</taxon>
        <taxon>Formicidae</taxon>
        <taxon>Myrmicinae</taxon>
        <taxon>Cardiocondyla</taxon>
    </lineage>
</organism>
<protein>
    <submittedName>
        <fullName evidence="2">Uncharacterized protein</fullName>
    </submittedName>
</protein>
<sequence>MDDLEQQCEDAVFNVCDARERYPLHCAEELAKCIELTNEIQMTRVVTKPVKILNMSVTNEHLETLQKNFSDVTELLKTQEQKLQVMTNKVNNLTAVLEQIKNDKLCEANKLLWQ</sequence>
<gene>
    <name evidence="2" type="ORF">PUN28_007193</name>
</gene>
<accession>A0AAW2G3W7</accession>
<evidence type="ECO:0000256" key="1">
    <source>
        <dbReference type="SAM" id="Coils"/>
    </source>
</evidence>
<dbReference type="EMBL" id="JADYXP020000006">
    <property type="protein sequence ID" value="KAL0122285.1"/>
    <property type="molecule type" value="Genomic_DNA"/>
</dbReference>
<feature type="coiled-coil region" evidence="1">
    <location>
        <begin position="62"/>
        <end position="103"/>
    </location>
</feature>
<proteinExistence type="predicted"/>
<reference evidence="2 3" key="1">
    <citation type="submission" date="2023-03" db="EMBL/GenBank/DDBJ databases">
        <title>High recombination rates correlate with genetic variation in Cardiocondyla obscurior ants.</title>
        <authorList>
            <person name="Errbii M."/>
        </authorList>
    </citation>
    <scope>NUCLEOTIDE SEQUENCE [LARGE SCALE GENOMIC DNA]</scope>
    <source>
        <strain evidence="2">Alpha-2009</strain>
        <tissue evidence="2">Whole body</tissue>
    </source>
</reference>
<dbReference type="Proteomes" id="UP001430953">
    <property type="component" value="Unassembled WGS sequence"/>
</dbReference>
<comment type="caution">
    <text evidence="2">The sequence shown here is derived from an EMBL/GenBank/DDBJ whole genome shotgun (WGS) entry which is preliminary data.</text>
</comment>
<keyword evidence="1" id="KW-0175">Coiled coil</keyword>
<name>A0AAW2G3W7_9HYME</name>
<dbReference type="AlphaFoldDB" id="A0AAW2G3W7"/>